<comment type="caution">
    <text evidence="1">The sequence shown here is derived from an EMBL/GenBank/DDBJ whole genome shotgun (WGS) entry which is preliminary data.</text>
</comment>
<proteinExistence type="predicted"/>
<sequence>MDHPKTDQERAAEAVQTALTASNVARAIDVCDALDAHGSNLTAFDRHDFAYAAWERFTDAIVPPTPEDIARVMIRAARHLYEFMVADLIDIQFGEHEKRVTVDGGTLGWQPDARAVVIHDRADYREGDVIIASVYRSTSVRAA</sequence>
<dbReference type="EMBL" id="SMZX01000002">
    <property type="protein sequence ID" value="TDL43864.1"/>
    <property type="molecule type" value="Genomic_DNA"/>
</dbReference>
<gene>
    <name evidence="1" type="ORF">E2R54_11785</name>
</gene>
<evidence type="ECO:0000313" key="2">
    <source>
        <dbReference type="Proteomes" id="UP000295633"/>
    </source>
</evidence>
<evidence type="ECO:0000313" key="1">
    <source>
        <dbReference type="EMBL" id="TDL43864.1"/>
    </source>
</evidence>
<organism evidence="1 2">
    <name type="scientific">Microbacterium oleivorans</name>
    <dbReference type="NCBI Taxonomy" id="273677"/>
    <lineage>
        <taxon>Bacteria</taxon>
        <taxon>Bacillati</taxon>
        <taxon>Actinomycetota</taxon>
        <taxon>Actinomycetes</taxon>
        <taxon>Micrococcales</taxon>
        <taxon>Microbacteriaceae</taxon>
        <taxon>Microbacterium</taxon>
    </lineage>
</organism>
<protein>
    <submittedName>
        <fullName evidence="1">Uncharacterized protein</fullName>
    </submittedName>
</protein>
<reference evidence="1 2" key="1">
    <citation type="submission" date="2019-03" db="EMBL/GenBank/DDBJ databases">
        <title>Genome Sequencing and Assembly of Various Microbes Isolated from Partially Reclaimed Soil and Acid Mine Drainage (AMD) Site.</title>
        <authorList>
            <person name="Steinbock B."/>
            <person name="Bechtold R."/>
            <person name="Sevigny J.L."/>
            <person name="Thomas D."/>
            <person name="Cuthill L.R."/>
            <person name="Aveiro Johannsen E.J."/>
            <person name="Thomas K."/>
            <person name="Ghosh A."/>
        </authorList>
    </citation>
    <scope>NUCLEOTIDE SEQUENCE [LARGE SCALE GENOMIC DNA]</scope>
    <source>
        <strain evidence="1 2">F-B2</strain>
    </source>
</reference>
<dbReference type="Proteomes" id="UP000295633">
    <property type="component" value="Unassembled WGS sequence"/>
</dbReference>
<dbReference type="AlphaFoldDB" id="A0A4R5YKP7"/>
<accession>A0A4R5YKP7</accession>
<name>A0A4R5YKP7_9MICO</name>
<dbReference type="RefSeq" id="WP_133399865.1">
    <property type="nucleotide sequence ID" value="NZ_SMZX01000002.1"/>
</dbReference>